<reference evidence="5" key="1">
    <citation type="submission" date="2020-05" db="EMBL/GenBank/DDBJ databases">
        <authorList>
            <person name="Chiriac C."/>
            <person name="Salcher M."/>
            <person name="Ghai R."/>
            <person name="Kavagutti S V."/>
        </authorList>
    </citation>
    <scope>NUCLEOTIDE SEQUENCE</scope>
</reference>
<feature type="domain" description="BPL/LPL catalytic" evidence="4">
    <location>
        <begin position="20"/>
        <end position="189"/>
    </location>
</feature>
<dbReference type="AlphaFoldDB" id="A0A6J6UZ22"/>
<dbReference type="GO" id="GO:0004077">
    <property type="term" value="F:biotin--[biotin carboxyl-carrier protein] ligase activity"/>
    <property type="evidence" value="ECO:0007669"/>
    <property type="project" value="InterPro"/>
</dbReference>
<proteinExistence type="predicted"/>
<dbReference type="NCBIfam" id="TIGR00121">
    <property type="entry name" value="birA_ligase"/>
    <property type="match status" value="1"/>
</dbReference>
<dbReference type="InterPro" id="IPR045864">
    <property type="entry name" value="aa-tRNA-synth_II/BPL/LPL"/>
</dbReference>
<evidence type="ECO:0000256" key="3">
    <source>
        <dbReference type="ARBA" id="ARBA00022840"/>
    </source>
</evidence>
<sequence length="250" mass="26596">MSHNNANSLGAEAEWPSGWQVRRVAETGSTNADLLLAGEGGAPHHSVLMADFQSSGKGRLDRTWVAEPGTNLLVSLLFRLDAGAQRPLHQFTQMVGMAAARACTQVAGVTPNMKWPNDLLVNNKKISGILAQGAPQFVVVGIGVNVGWAPEGATSLVHEAPSCAAKPTDVLRAMLPHIASFESLTPQQLHQLYQDELSTIGQRVRVEQHGGAVLEGIAVAVHTDGRLLVREDNGAEHHVDTGDVVHLRSA</sequence>
<dbReference type="SUPFAM" id="SSF55681">
    <property type="entry name" value="Class II aaRS and biotin synthetases"/>
    <property type="match status" value="1"/>
</dbReference>
<evidence type="ECO:0000256" key="2">
    <source>
        <dbReference type="ARBA" id="ARBA00022741"/>
    </source>
</evidence>
<dbReference type="EMBL" id="CAEZZM010000070">
    <property type="protein sequence ID" value="CAB4763923.1"/>
    <property type="molecule type" value="Genomic_DNA"/>
</dbReference>
<dbReference type="GO" id="GO:0005524">
    <property type="term" value="F:ATP binding"/>
    <property type="evidence" value="ECO:0007669"/>
    <property type="project" value="UniProtKB-KW"/>
</dbReference>
<keyword evidence="1" id="KW-0436">Ligase</keyword>
<dbReference type="GO" id="GO:0005737">
    <property type="term" value="C:cytoplasm"/>
    <property type="evidence" value="ECO:0007669"/>
    <property type="project" value="TreeGrafter"/>
</dbReference>
<protein>
    <submittedName>
        <fullName evidence="5">Unannotated protein</fullName>
    </submittedName>
</protein>
<dbReference type="PANTHER" id="PTHR12835:SF5">
    <property type="entry name" value="BIOTIN--PROTEIN LIGASE"/>
    <property type="match status" value="1"/>
</dbReference>
<dbReference type="InterPro" id="IPR004408">
    <property type="entry name" value="Biotin_CoA_COase_ligase"/>
</dbReference>
<dbReference type="Gene3D" id="2.30.30.100">
    <property type="match status" value="1"/>
</dbReference>
<dbReference type="InterPro" id="IPR003142">
    <property type="entry name" value="BPL_C"/>
</dbReference>
<evidence type="ECO:0000259" key="4">
    <source>
        <dbReference type="PROSITE" id="PS51733"/>
    </source>
</evidence>
<dbReference type="Pfam" id="PF03099">
    <property type="entry name" value="BPL_LplA_LipB"/>
    <property type="match status" value="1"/>
</dbReference>
<dbReference type="CDD" id="cd16442">
    <property type="entry name" value="BPL"/>
    <property type="match status" value="1"/>
</dbReference>
<dbReference type="InterPro" id="IPR008988">
    <property type="entry name" value="Transcriptional_repressor_C"/>
</dbReference>
<keyword evidence="2" id="KW-0547">Nucleotide-binding</keyword>
<evidence type="ECO:0000313" key="5">
    <source>
        <dbReference type="EMBL" id="CAB4763923.1"/>
    </source>
</evidence>
<dbReference type="PANTHER" id="PTHR12835">
    <property type="entry name" value="BIOTIN PROTEIN LIGASE"/>
    <property type="match status" value="1"/>
</dbReference>
<dbReference type="Gene3D" id="3.30.930.10">
    <property type="entry name" value="Bira Bifunctional Protein, Domain 2"/>
    <property type="match status" value="1"/>
</dbReference>
<dbReference type="SUPFAM" id="SSF50037">
    <property type="entry name" value="C-terminal domain of transcriptional repressors"/>
    <property type="match status" value="1"/>
</dbReference>
<name>A0A6J6UZ22_9ZZZZ</name>
<gene>
    <name evidence="5" type="ORF">UFOPK2872_00684</name>
</gene>
<dbReference type="Pfam" id="PF02237">
    <property type="entry name" value="BPL_C"/>
    <property type="match status" value="1"/>
</dbReference>
<evidence type="ECO:0000256" key="1">
    <source>
        <dbReference type="ARBA" id="ARBA00022598"/>
    </source>
</evidence>
<dbReference type="InterPro" id="IPR004143">
    <property type="entry name" value="BPL_LPL_catalytic"/>
</dbReference>
<keyword evidence="3" id="KW-0067">ATP-binding</keyword>
<accession>A0A6J6UZ22</accession>
<dbReference type="PROSITE" id="PS51733">
    <property type="entry name" value="BPL_LPL_CATALYTIC"/>
    <property type="match status" value="1"/>
</dbReference>
<organism evidence="5">
    <name type="scientific">freshwater metagenome</name>
    <dbReference type="NCBI Taxonomy" id="449393"/>
    <lineage>
        <taxon>unclassified sequences</taxon>
        <taxon>metagenomes</taxon>
        <taxon>ecological metagenomes</taxon>
    </lineage>
</organism>